<reference evidence="4" key="2">
    <citation type="journal article" date="2007" name="Science">
        <title>Draft genome sequence of the sexually transmitted pathogen Trichomonas vaginalis.</title>
        <authorList>
            <person name="Carlton J.M."/>
            <person name="Hirt R.P."/>
            <person name="Silva J.C."/>
            <person name="Delcher A.L."/>
            <person name="Schatz M."/>
            <person name="Zhao Q."/>
            <person name="Wortman J.R."/>
            <person name="Bidwell S.L."/>
            <person name="Alsmark U.C.M."/>
            <person name="Besteiro S."/>
            <person name="Sicheritz-Ponten T."/>
            <person name="Noel C.J."/>
            <person name="Dacks J.B."/>
            <person name="Foster P.G."/>
            <person name="Simillion C."/>
            <person name="Van de Peer Y."/>
            <person name="Miranda-Saavedra D."/>
            <person name="Barton G.J."/>
            <person name="Westrop G.D."/>
            <person name="Mueller S."/>
            <person name="Dessi D."/>
            <person name="Fiori P.L."/>
            <person name="Ren Q."/>
            <person name="Paulsen I."/>
            <person name="Zhang H."/>
            <person name="Bastida-Corcuera F.D."/>
            <person name="Simoes-Barbosa A."/>
            <person name="Brown M.T."/>
            <person name="Hayes R.D."/>
            <person name="Mukherjee M."/>
            <person name="Okumura C.Y."/>
            <person name="Schneider R."/>
            <person name="Smith A.J."/>
            <person name="Vanacova S."/>
            <person name="Villalvazo M."/>
            <person name="Haas B.J."/>
            <person name="Pertea M."/>
            <person name="Feldblyum T.V."/>
            <person name="Utterback T.R."/>
            <person name="Shu C.L."/>
            <person name="Osoegawa K."/>
            <person name="de Jong P.J."/>
            <person name="Hrdy I."/>
            <person name="Horvathova L."/>
            <person name="Zubacova Z."/>
            <person name="Dolezal P."/>
            <person name="Malik S.B."/>
            <person name="Logsdon J.M. Jr."/>
            <person name="Henze K."/>
            <person name="Gupta A."/>
            <person name="Wang C.C."/>
            <person name="Dunne R.L."/>
            <person name="Upcroft J.A."/>
            <person name="Upcroft P."/>
            <person name="White O."/>
            <person name="Salzberg S.L."/>
            <person name="Tang P."/>
            <person name="Chiu C.-H."/>
            <person name="Lee Y.-S."/>
            <person name="Embley T.M."/>
            <person name="Coombs G.H."/>
            <person name="Mottram J.C."/>
            <person name="Tachezy J."/>
            <person name="Fraser-Liggett C.M."/>
            <person name="Johnson P.J."/>
        </authorList>
    </citation>
    <scope>NUCLEOTIDE SEQUENCE [LARGE SCALE GENOMIC DNA]</scope>
    <source>
        <strain evidence="4">G3</strain>
    </source>
</reference>
<dbReference type="EMBL" id="DS113213">
    <property type="protein sequence ID" value="EAY18943.1"/>
    <property type="molecule type" value="Genomic_DNA"/>
</dbReference>
<evidence type="ECO:0000259" key="3">
    <source>
        <dbReference type="PROSITE" id="PS50011"/>
    </source>
</evidence>
<keyword evidence="4" id="KW-0808">Transferase</keyword>
<dbReference type="PROSITE" id="PS50011">
    <property type="entry name" value="PROTEIN_KINASE_DOM"/>
    <property type="match status" value="1"/>
</dbReference>
<evidence type="ECO:0000313" key="4">
    <source>
        <dbReference type="EMBL" id="EAY18943.1"/>
    </source>
</evidence>
<accession>A2DKZ0</accession>
<dbReference type="AlphaFoldDB" id="A2DKZ0"/>
<gene>
    <name evidence="4" type="ORF">TVAG_146860</name>
</gene>
<dbReference type="PANTHER" id="PTHR24362:SF309">
    <property type="entry name" value="PROTEIN KINASE DOMAIN-CONTAINING PROTEIN"/>
    <property type="match status" value="1"/>
</dbReference>
<keyword evidence="4" id="KW-0418">Kinase</keyword>
<dbReference type="Proteomes" id="UP000001542">
    <property type="component" value="Unassembled WGS sequence"/>
</dbReference>
<name>A2DKZ0_TRIV3</name>
<dbReference type="eggNOG" id="KOG0583">
    <property type="taxonomic scope" value="Eukaryota"/>
</dbReference>
<keyword evidence="1" id="KW-0547">Nucleotide-binding</keyword>
<evidence type="ECO:0000313" key="5">
    <source>
        <dbReference type="Proteomes" id="UP000001542"/>
    </source>
</evidence>
<dbReference type="InterPro" id="IPR011009">
    <property type="entry name" value="Kinase-like_dom_sf"/>
</dbReference>
<dbReference type="GO" id="GO:0004674">
    <property type="term" value="F:protein serine/threonine kinase activity"/>
    <property type="evidence" value="ECO:0000318"/>
    <property type="project" value="GO_Central"/>
</dbReference>
<dbReference type="VEuPathDB" id="TrichDB:TVAG_146860"/>
<evidence type="ECO:0000256" key="2">
    <source>
        <dbReference type="ARBA" id="ARBA00022840"/>
    </source>
</evidence>
<dbReference type="GO" id="GO:0005524">
    <property type="term" value="F:ATP binding"/>
    <property type="evidence" value="ECO:0007669"/>
    <property type="project" value="UniProtKB-KW"/>
</dbReference>
<dbReference type="SMART" id="SM00220">
    <property type="entry name" value="S_TKc"/>
    <property type="match status" value="1"/>
</dbReference>
<dbReference type="PANTHER" id="PTHR24362">
    <property type="entry name" value="SERINE/THREONINE-PROTEIN KINASE NEK"/>
    <property type="match status" value="1"/>
</dbReference>
<proteinExistence type="predicted"/>
<dbReference type="SMR" id="A2DKZ0"/>
<dbReference type="Pfam" id="PF00069">
    <property type="entry name" value="Pkinase"/>
    <property type="match status" value="1"/>
</dbReference>
<sequence length="196" mass="22403">MISYKREVESLVQFDHPHIVKVYDVFSSETEMFIILEYCSGGSLESIVKSGKKITPKALFQYSKEISDAIYYIHSNGYEHCDIKPSNILLDQFGRIKLADFGLCCPCDDTTTKKQYCGSLSFMSPESLVGKSCDPFKNDVWAFGVTLYYIIKRKLPFKGDNLPDLLRDIDLGYELPSTTPFQIREKVTKLFFESPP</sequence>
<dbReference type="FunFam" id="1.10.510.10:FF:000571">
    <property type="entry name" value="Maternal embryonic leucine zipper kinase"/>
    <property type="match status" value="1"/>
</dbReference>
<dbReference type="STRING" id="5722.A2DKZ0"/>
<keyword evidence="5" id="KW-1185">Reference proteome</keyword>
<dbReference type="InterPro" id="IPR008271">
    <property type="entry name" value="Ser/Thr_kinase_AS"/>
</dbReference>
<dbReference type="CDD" id="cd14014">
    <property type="entry name" value="STKc_PknB_like"/>
    <property type="match status" value="1"/>
</dbReference>
<dbReference type="InterPro" id="IPR000719">
    <property type="entry name" value="Prot_kinase_dom"/>
</dbReference>
<dbReference type="VEuPathDB" id="TrichDB:TVAGG3_0199930"/>
<organism evidence="4 5">
    <name type="scientific">Trichomonas vaginalis (strain ATCC PRA-98 / G3)</name>
    <dbReference type="NCBI Taxonomy" id="412133"/>
    <lineage>
        <taxon>Eukaryota</taxon>
        <taxon>Metamonada</taxon>
        <taxon>Parabasalia</taxon>
        <taxon>Trichomonadida</taxon>
        <taxon>Trichomonadidae</taxon>
        <taxon>Trichomonas</taxon>
    </lineage>
</organism>
<feature type="domain" description="Protein kinase" evidence="3">
    <location>
        <begin position="1"/>
        <end position="196"/>
    </location>
</feature>
<keyword evidence="2" id="KW-0067">ATP-binding</keyword>
<protein>
    <submittedName>
        <fullName evidence="4">CAMK family protein kinase</fullName>
    </submittedName>
</protein>
<reference evidence="4" key="1">
    <citation type="submission" date="2006-10" db="EMBL/GenBank/DDBJ databases">
        <authorList>
            <person name="Amadeo P."/>
            <person name="Zhao Q."/>
            <person name="Wortman J."/>
            <person name="Fraser-Liggett C."/>
            <person name="Carlton J."/>
        </authorList>
    </citation>
    <scope>NUCLEOTIDE SEQUENCE</scope>
    <source>
        <strain evidence="4">G3</strain>
    </source>
</reference>
<dbReference type="PROSITE" id="PS00108">
    <property type="entry name" value="PROTEIN_KINASE_ST"/>
    <property type="match status" value="1"/>
</dbReference>
<evidence type="ECO:0000256" key="1">
    <source>
        <dbReference type="ARBA" id="ARBA00022741"/>
    </source>
</evidence>
<dbReference type="InParanoid" id="A2DKZ0"/>
<dbReference type="Gene3D" id="1.10.510.10">
    <property type="entry name" value="Transferase(Phosphotransferase) domain 1"/>
    <property type="match status" value="1"/>
</dbReference>
<dbReference type="SUPFAM" id="SSF56112">
    <property type="entry name" value="Protein kinase-like (PK-like)"/>
    <property type="match status" value="1"/>
</dbReference>
<dbReference type="OrthoDB" id="24822at2759"/>